<evidence type="ECO:0000313" key="4">
    <source>
        <dbReference type="Proteomes" id="UP000198341"/>
    </source>
</evidence>
<dbReference type="InterPro" id="IPR051707">
    <property type="entry name" value="PI-Interact_SigTrans_Reg"/>
</dbReference>
<gene>
    <name evidence="3" type="ordered locus">Bathy10g00130</name>
</gene>
<feature type="compositionally biased region" description="Low complexity" evidence="1">
    <location>
        <begin position="27"/>
        <end position="40"/>
    </location>
</feature>
<feature type="domain" description="PH" evidence="2">
    <location>
        <begin position="236"/>
        <end position="340"/>
    </location>
</feature>
<dbReference type="InterPro" id="IPR001849">
    <property type="entry name" value="PH_domain"/>
</dbReference>
<evidence type="ECO:0000259" key="2">
    <source>
        <dbReference type="PROSITE" id="PS50003"/>
    </source>
</evidence>
<dbReference type="EMBL" id="FO082269">
    <property type="protein sequence ID" value="CCO18017.1"/>
    <property type="molecule type" value="Genomic_DNA"/>
</dbReference>
<evidence type="ECO:0000313" key="3">
    <source>
        <dbReference type="EMBL" id="CCO18017.1"/>
    </source>
</evidence>
<dbReference type="RefSeq" id="XP_007510484.1">
    <property type="nucleotide sequence ID" value="XM_007510422.1"/>
</dbReference>
<keyword evidence="4" id="KW-1185">Reference proteome</keyword>
<dbReference type="STRING" id="41875.K8EIL7"/>
<dbReference type="GeneID" id="19013090"/>
<dbReference type="OrthoDB" id="185175at2759"/>
<feature type="region of interest" description="Disordered" evidence="1">
    <location>
        <begin position="342"/>
        <end position="451"/>
    </location>
</feature>
<dbReference type="PROSITE" id="PS50003">
    <property type="entry name" value="PH_DOMAIN"/>
    <property type="match status" value="1"/>
</dbReference>
<dbReference type="Gene3D" id="2.30.29.30">
    <property type="entry name" value="Pleckstrin-homology domain (PH domain)/Phosphotyrosine-binding domain (PTB)"/>
    <property type="match status" value="1"/>
</dbReference>
<dbReference type="SMART" id="SM00233">
    <property type="entry name" value="PH"/>
    <property type="match status" value="1"/>
</dbReference>
<name>K8EIL7_9CHLO</name>
<dbReference type="Pfam" id="PF00169">
    <property type="entry name" value="PH"/>
    <property type="match status" value="1"/>
</dbReference>
<feature type="compositionally biased region" description="Low complexity" evidence="1">
    <location>
        <begin position="385"/>
        <end position="409"/>
    </location>
</feature>
<proteinExistence type="predicted"/>
<accession>K8EIL7</accession>
<protein>
    <recommendedName>
        <fullName evidence="2">PH domain-containing protein</fullName>
    </recommendedName>
</protein>
<evidence type="ECO:0000256" key="1">
    <source>
        <dbReference type="SAM" id="MobiDB-lite"/>
    </source>
</evidence>
<feature type="region of interest" description="Disordered" evidence="1">
    <location>
        <begin position="1"/>
        <end position="73"/>
    </location>
</feature>
<dbReference type="Proteomes" id="UP000198341">
    <property type="component" value="Chromosome 10"/>
</dbReference>
<organism evidence="3 4">
    <name type="scientific">Bathycoccus prasinos</name>
    <dbReference type="NCBI Taxonomy" id="41875"/>
    <lineage>
        <taxon>Eukaryota</taxon>
        <taxon>Viridiplantae</taxon>
        <taxon>Chlorophyta</taxon>
        <taxon>Mamiellophyceae</taxon>
        <taxon>Mamiellales</taxon>
        <taxon>Bathycoccaceae</taxon>
        <taxon>Bathycoccus</taxon>
    </lineage>
</organism>
<dbReference type="KEGG" id="bpg:Bathy10g00130"/>
<feature type="compositionally biased region" description="Gly residues" evidence="1">
    <location>
        <begin position="50"/>
        <end position="59"/>
    </location>
</feature>
<dbReference type="AlphaFoldDB" id="K8EIL7"/>
<reference evidence="3 4" key="1">
    <citation type="submission" date="2011-10" db="EMBL/GenBank/DDBJ databases">
        <authorList>
            <person name="Genoscope - CEA"/>
        </authorList>
    </citation>
    <scope>NUCLEOTIDE SEQUENCE [LARGE SCALE GENOMIC DNA]</scope>
    <source>
        <strain evidence="3 4">RCC 1105</strain>
    </source>
</reference>
<dbReference type="PANTHER" id="PTHR14336">
    <property type="entry name" value="TANDEM PH DOMAIN CONTAINING PROTEIN"/>
    <property type="match status" value="1"/>
</dbReference>
<dbReference type="SUPFAM" id="SSF50729">
    <property type="entry name" value="PH domain-like"/>
    <property type="match status" value="1"/>
</dbReference>
<dbReference type="InterPro" id="IPR011993">
    <property type="entry name" value="PH-like_dom_sf"/>
</dbReference>
<sequence>MYPTLPDRYTEQQNQQHHPPSHHNHHQQQQQQQQQPNLQQFIHTQQGAFPQGGGGGGGRAQKPNEVTGAPDGNQRYKATLFPLSDEHDVQSVIVQVGIDGVVLFNEAQTEEILTSPMNKISSWQQIDDSMFRIVCDDNKNVPSRELVITADNATTGAMIDSLLSGAFQWCELNSHEGTSTIVCDDSNEWTNLSSDFNVAKRRREISTEYNSATAATTTNGASAMSSGGGIAYWEKPHEHSGWLWKKGETVRMWRRRFFLLKDNHIFWFKTADVTAKTQPRGTIPLSRVDSISPAAARDAGKSHSLTLEGAFSERIGARHLAADSDRERDEWISALRTSNIALTSQHQRQPAVMKSPPPATTSALGNKLKSAYGVMTSSASPTNQPSPSSYRQQPTTSTTSPTLARSPPTISVSTYSGGQQQAAQPELPPLPFQHPGVVASHSRNPGPPQQQVFYTPQGRAYIVDPLTGQSKWC</sequence>
<dbReference type="eggNOG" id="KOG1729">
    <property type="taxonomic scope" value="Eukaryota"/>
</dbReference>